<evidence type="ECO:0000313" key="5">
    <source>
        <dbReference type="EMBL" id="SCL13275.1"/>
    </source>
</evidence>
<keyword evidence="2 3" id="KW-0732">Signal</keyword>
<dbReference type="PANTHER" id="PTHR30483">
    <property type="entry name" value="LEUCINE-SPECIFIC-BINDING PROTEIN"/>
    <property type="match status" value="1"/>
</dbReference>
<feature type="signal peptide" evidence="3">
    <location>
        <begin position="1"/>
        <end position="18"/>
    </location>
</feature>
<dbReference type="InterPro" id="IPR051010">
    <property type="entry name" value="BCAA_transport"/>
</dbReference>
<feature type="chain" id="PRO_5008744555" evidence="3">
    <location>
        <begin position="19"/>
        <end position="400"/>
    </location>
</feature>
<reference evidence="6" key="1">
    <citation type="submission" date="2016-06" db="EMBL/GenBank/DDBJ databases">
        <authorList>
            <person name="Varghese N."/>
            <person name="Submissions Spin"/>
        </authorList>
    </citation>
    <scope>NUCLEOTIDE SEQUENCE [LARGE SCALE GENOMIC DNA]</scope>
    <source>
        <strain evidence="6">DSM 45431</strain>
    </source>
</reference>
<accession>A0A1C6R873</accession>
<comment type="similarity">
    <text evidence="1">Belongs to the leucine-binding protein family.</text>
</comment>
<dbReference type="SUPFAM" id="SSF53822">
    <property type="entry name" value="Periplasmic binding protein-like I"/>
    <property type="match status" value="1"/>
</dbReference>
<dbReference type="Gene3D" id="3.40.50.2300">
    <property type="match status" value="2"/>
</dbReference>
<dbReference type="Pfam" id="PF13458">
    <property type="entry name" value="Peripla_BP_6"/>
    <property type="match status" value="1"/>
</dbReference>
<dbReference type="STRING" id="568872.GA0070624_0070"/>
<evidence type="ECO:0000259" key="4">
    <source>
        <dbReference type="Pfam" id="PF13458"/>
    </source>
</evidence>
<sequence length="400" mass="42335">MSPIRSASLAALASAVLATTLTGCQFGGDQRDTSRIVIAADLELSGASAAVGKVYQRALELKVEQLNSSGALGGRKIELKVKDNRSDASESLRNINDFSNDSHVSAIIMGGCNECAVGAVRTIDEKRIPTIALASAGAITDPVAQRRYVFKLAPNAADNAAALTVELTRRNIRKVALLHGADNYGQEGLTALRGQFGKAGIRLLDAEAVRPTDTDVSGQVTQLVENSPQALVVWTPPEQAALAVDNARRDRFTGSFFFDASAAGELFLGGAARSAEQTTLVFTQTMVIDDVIATTPAKAARRQWFQDYTARFGGYHGFSSFAADAVQLIADAELRAGAGSGTVNRKVLRDVLETAQLDGLSGPIRMTPDNHSGLMPQALTTLVARGGRWHLAQGRIPKSS</sequence>
<dbReference type="RefSeq" id="WP_091335570.1">
    <property type="nucleotide sequence ID" value="NZ_FMHV01000002.1"/>
</dbReference>
<evidence type="ECO:0000256" key="3">
    <source>
        <dbReference type="SAM" id="SignalP"/>
    </source>
</evidence>
<dbReference type="OrthoDB" id="7337537at2"/>
<feature type="domain" description="Leucine-binding protein" evidence="4">
    <location>
        <begin position="42"/>
        <end position="383"/>
    </location>
</feature>
<evidence type="ECO:0000313" key="6">
    <source>
        <dbReference type="Proteomes" id="UP000199413"/>
    </source>
</evidence>
<evidence type="ECO:0000256" key="2">
    <source>
        <dbReference type="ARBA" id="ARBA00022729"/>
    </source>
</evidence>
<dbReference type="PANTHER" id="PTHR30483:SF38">
    <property type="entry name" value="BLR7848 PROTEIN"/>
    <property type="match status" value="1"/>
</dbReference>
<protein>
    <submittedName>
        <fullName evidence="5">Amino acid/amide ABC transporter substrate-binding protein, HAAT family</fullName>
    </submittedName>
</protein>
<dbReference type="Proteomes" id="UP000199413">
    <property type="component" value="Unassembled WGS sequence"/>
</dbReference>
<dbReference type="InterPro" id="IPR028082">
    <property type="entry name" value="Peripla_BP_I"/>
</dbReference>
<organism evidence="5 6">
    <name type="scientific">Micromonospora rhizosphaerae</name>
    <dbReference type="NCBI Taxonomy" id="568872"/>
    <lineage>
        <taxon>Bacteria</taxon>
        <taxon>Bacillati</taxon>
        <taxon>Actinomycetota</taxon>
        <taxon>Actinomycetes</taxon>
        <taxon>Micromonosporales</taxon>
        <taxon>Micromonosporaceae</taxon>
        <taxon>Micromonospora</taxon>
    </lineage>
</organism>
<proteinExistence type="inferred from homology"/>
<dbReference type="EMBL" id="FMHV01000002">
    <property type="protein sequence ID" value="SCL13275.1"/>
    <property type="molecule type" value="Genomic_DNA"/>
</dbReference>
<dbReference type="InterPro" id="IPR028081">
    <property type="entry name" value="Leu-bd"/>
</dbReference>
<dbReference type="PROSITE" id="PS51257">
    <property type="entry name" value="PROKAR_LIPOPROTEIN"/>
    <property type="match status" value="1"/>
</dbReference>
<keyword evidence="6" id="KW-1185">Reference proteome</keyword>
<dbReference type="AlphaFoldDB" id="A0A1C6R873"/>
<gene>
    <name evidence="5" type="ORF">GA0070624_0070</name>
</gene>
<name>A0A1C6R873_9ACTN</name>
<evidence type="ECO:0000256" key="1">
    <source>
        <dbReference type="ARBA" id="ARBA00010062"/>
    </source>
</evidence>